<dbReference type="GO" id="GO:0006396">
    <property type="term" value="P:RNA processing"/>
    <property type="evidence" value="ECO:0007669"/>
    <property type="project" value="InterPro"/>
</dbReference>
<reference evidence="4 5" key="1">
    <citation type="submission" date="2022-11" db="EMBL/GenBank/DDBJ databases">
        <title>Whole genome sequence of Eschrichtius robustus ER-17-0199.</title>
        <authorList>
            <person name="Bruniche-Olsen A."/>
            <person name="Black A.N."/>
            <person name="Fields C.J."/>
            <person name="Walden K."/>
            <person name="Dewoody J.A."/>
        </authorList>
    </citation>
    <scope>NUCLEOTIDE SEQUENCE [LARGE SCALE GENOMIC DNA]</scope>
    <source>
        <strain evidence="4">ER-17-0199</strain>
        <tissue evidence="4">Blubber</tissue>
    </source>
</reference>
<evidence type="ECO:0000313" key="4">
    <source>
        <dbReference type="EMBL" id="KAJ8796627.1"/>
    </source>
</evidence>
<dbReference type="GO" id="GO:0005737">
    <property type="term" value="C:cytoplasm"/>
    <property type="evidence" value="ECO:0007669"/>
    <property type="project" value="TreeGrafter"/>
</dbReference>
<keyword evidence="5" id="KW-1185">Reference proteome</keyword>
<feature type="region of interest" description="Disordered" evidence="1">
    <location>
        <begin position="237"/>
        <end position="317"/>
    </location>
</feature>
<dbReference type="GO" id="GO:0006382">
    <property type="term" value="P:adenosine to inosine editing"/>
    <property type="evidence" value="ECO:0007669"/>
    <property type="project" value="TreeGrafter"/>
</dbReference>
<keyword evidence="2" id="KW-0812">Transmembrane</keyword>
<dbReference type="PANTHER" id="PTHR10910:SF17">
    <property type="entry name" value="DOUBLE-STRANDED RNA-SPECIFIC EDITASE B2"/>
    <property type="match status" value="1"/>
</dbReference>
<protein>
    <recommendedName>
        <fullName evidence="3">A to I editase domain-containing protein</fullName>
    </recommendedName>
</protein>
<dbReference type="Pfam" id="PF02137">
    <property type="entry name" value="A_deamin"/>
    <property type="match status" value="2"/>
</dbReference>
<accession>A0AB34I040</accession>
<feature type="domain" description="A to I editase" evidence="3">
    <location>
        <begin position="92"/>
        <end position="417"/>
    </location>
</feature>
<comment type="caution">
    <text evidence="4">The sequence shown here is derived from an EMBL/GenBank/DDBJ whole genome shotgun (WGS) entry which is preliminary data.</text>
</comment>
<feature type="compositionally biased region" description="Basic and acidic residues" evidence="1">
    <location>
        <begin position="251"/>
        <end position="260"/>
    </location>
</feature>
<dbReference type="SMART" id="SM00552">
    <property type="entry name" value="ADEAMc"/>
    <property type="match status" value="1"/>
</dbReference>
<dbReference type="GO" id="GO:0003725">
    <property type="term" value="F:double-stranded RNA binding"/>
    <property type="evidence" value="ECO:0007669"/>
    <property type="project" value="TreeGrafter"/>
</dbReference>
<dbReference type="Proteomes" id="UP001159641">
    <property type="component" value="Unassembled WGS sequence"/>
</dbReference>
<dbReference type="InterPro" id="IPR002466">
    <property type="entry name" value="A_deamin"/>
</dbReference>
<evidence type="ECO:0000313" key="5">
    <source>
        <dbReference type="Proteomes" id="UP001159641"/>
    </source>
</evidence>
<dbReference type="EMBL" id="JAIQCJ010000351">
    <property type="protein sequence ID" value="KAJ8796627.1"/>
    <property type="molecule type" value="Genomic_DNA"/>
</dbReference>
<sequence length="421" mass="45915">MDLNGFLTHIVTVTILTRIITIITITVITIIIIITISIISIINTISITTITIITSSSSVIVIRFLLLPCLYKSVLPSTYLQSCLLILNAVSSSKHLARKFRGHLRTKIESGEGTVPVRGPGTVQTWDGVLLGEQLVTMSCTDKIARWNVLGLQGALLCHFIEPVYLHSIVVGSLHHTGHLSRVMSHRTEDIGQLPASYRHNRPLLSGPEAPKAGSPSLANGRLRLSGQNCRDRILERALRGPIQPSNPSTREQEAGKEQSVDGSSCSGGWIQGRRQEEHGGRGDRCPPARPAALTPGAPSLPAGVSQAEARQPGKSPHFSVNWVVGTADVEVIDATTGKRSCGRSSRLCKHRLSARWARLYGKLSTRIPSQGDTPSMYCEAKRGARTYQAVKQQLFRAFQKAGLGTWVRKPPEQDQFLLTL</sequence>
<evidence type="ECO:0000256" key="2">
    <source>
        <dbReference type="SAM" id="Phobius"/>
    </source>
</evidence>
<dbReference type="GO" id="GO:0005730">
    <property type="term" value="C:nucleolus"/>
    <property type="evidence" value="ECO:0007669"/>
    <property type="project" value="TreeGrafter"/>
</dbReference>
<dbReference type="GO" id="GO:0003726">
    <property type="term" value="F:double-stranded RNA adenosine deaminase activity"/>
    <property type="evidence" value="ECO:0007669"/>
    <property type="project" value="TreeGrafter"/>
</dbReference>
<dbReference type="AlphaFoldDB" id="A0AB34I040"/>
<evidence type="ECO:0000259" key="3">
    <source>
        <dbReference type="PROSITE" id="PS50141"/>
    </source>
</evidence>
<dbReference type="PANTHER" id="PTHR10910">
    <property type="entry name" value="EUKARYOTE SPECIFIC DSRNA BINDING PROTEIN"/>
    <property type="match status" value="1"/>
</dbReference>
<feature type="compositionally biased region" description="Basic and acidic residues" evidence="1">
    <location>
        <begin position="274"/>
        <end position="287"/>
    </location>
</feature>
<dbReference type="GO" id="GO:0008251">
    <property type="term" value="F:tRNA-specific adenosine deaminase activity"/>
    <property type="evidence" value="ECO:0007669"/>
    <property type="project" value="TreeGrafter"/>
</dbReference>
<name>A0AB34I040_ESCRO</name>
<gene>
    <name evidence="4" type="ORF">J1605_017845</name>
</gene>
<feature type="transmembrane region" description="Helical" evidence="2">
    <location>
        <begin position="6"/>
        <end position="34"/>
    </location>
</feature>
<keyword evidence="2" id="KW-1133">Transmembrane helix</keyword>
<proteinExistence type="predicted"/>
<dbReference type="PROSITE" id="PS50141">
    <property type="entry name" value="A_DEAMIN_EDITASE"/>
    <property type="match status" value="1"/>
</dbReference>
<evidence type="ECO:0000256" key="1">
    <source>
        <dbReference type="SAM" id="MobiDB-lite"/>
    </source>
</evidence>
<feature type="region of interest" description="Disordered" evidence="1">
    <location>
        <begin position="194"/>
        <end position="223"/>
    </location>
</feature>
<keyword evidence="2" id="KW-0472">Membrane</keyword>
<organism evidence="4 5">
    <name type="scientific">Eschrichtius robustus</name>
    <name type="common">California gray whale</name>
    <name type="synonym">Eschrichtius gibbosus</name>
    <dbReference type="NCBI Taxonomy" id="9764"/>
    <lineage>
        <taxon>Eukaryota</taxon>
        <taxon>Metazoa</taxon>
        <taxon>Chordata</taxon>
        <taxon>Craniata</taxon>
        <taxon>Vertebrata</taxon>
        <taxon>Euteleostomi</taxon>
        <taxon>Mammalia</taxon>
        <taxon>Eutheria</taxon>
        <taxon>Laurasiatheria</taxon>
        <taxon>Artiodactyla</taxon>
        <taxon>Whippomorpha</taxon>
        <taxon>Cetacea</taxon>
        <taxon>Mysticeti</taxon>
        <taxon>Eschrichtiidae</taxon>
        <taxon>Eschrichtius</taxon>
    </lineage>
</organism>
<feature type="transmembrane region" description="Helical" evidence="2">
    <location>
        <begin position="41"/>
        <end position="66"/>
    </location>
</feature>